<dbReference type="SUPFAM" id="SSF52096">
    <property type="entry name" value="ClpP/crotonase"/>
    <property type="match status" value="1"/>
</dbReference>
<dbReference type="GO" id="GO:0008236">
    <property type="term" value="F:serine-type peptidase activity"/>
    <property type="evidence" value="ECO:0007669"/>
    <property type="project" value="UniProtKB-KW"/>
</dbReference>
<accession>A0A7S7SGW4</accession>
<gene>
    <name evidence="8" type="ORF">IRI77_20755</name>
</gene>
<feature type="domain" description="PDZ" evidence="7">
    <location>
        <begin position="97"/>
        <end position="165"/>
    </location>
</feature>
<evidence type="ECO:0000259" key="7">
    <source>
        <dbReference type="PROSITE" id="PS50106"/>
    </source>
</evidence>
<evidence type="ECO:0000256" key="1">
    <source>
        <dbReference type="ARBA" id="ARBA00009179"/>
    </source>
</evidence>
<keyword evidence="6" id="KW-0732">Signal</keyword>
<evidence type="ECO:0000256" key="3">
    <source>
        <dbReference type="ARBA" id="ARBA00022801"/>
    </source>
</evidence>
<dbReference type="SMART" id="SM00245">
    <property type="entry name" value="TSPc"/>
    <property type="match status" value="1"/>
</dbReference>
<dbReference type="Pfam" id="PF17820">
    <property type="entry name" value="PDZ_6"/>
    <property type="match status" value="1"/>
</dbReference>
<comment type="similarity">
    <text evidence="1 5">Belongs to the peptidase S41A family.</text>
</comment>
<dbReference type="Gene3D" id="2.30.42.10">
    <property type="match status" value="1"/>
</dbReference>
<dbReference type="KEGG" id="pfer:IRI77_20755"/>
<dbReference type="SMART" id="SM00228">
    <property type="entry name" value="PDZ"/>
    <property type="match status" value="1"/>
</dbReference>
<dbReference type="GO" id="GO:0004175">
    <property type="term" value="F:endopeptidase activity"/>
    <property type="evidence" value="ECO:0007669"/>
    <property type="project" value="TreeGrafter"/>
</dbReference>
<reference evidence="8 9" key="1">
    <citation type="submission" date="2020-10" db="EMBL/GenBank/DDBJ databases">
        <title>Complete genome sequence of Paludibaculum fermentans P105T, a facultatively anaerobic acidobacterium capable of dissimilatory Fe(III) reduction.</title>
        <authorList>
            <person name="Dedysh S.N."/>
            <person name="Beletsky A.V."/>
            <person name="Kulichevskaya I.S."/>
            <person name="Mardanov A.V."/>
            <person name="Ravin N.V."/>
        </authorList>
    </citation>
    <scope>NUCLEOTIDE SEQUENCE [LARGE SCALE GENOMIC DNA]</scope>
    <source>
        <strain evidence="8 9">P105</strain>
    </source>
</reference>
<dbReference type="PANTHER" id="PTHR32060">
    <property type="entry name" value="TAIL-SPECIFIC PROTEASE"/>
    <property type="match status" value="1"/>
</dbReference>
<dbReference type="GO" id="GO:0030288">
    <property type="term" value="C:outer membrane-bounded periplasmic space"/>
    <property type="evidence" value="ECO:0007669"/>
    <property type="project" value="TreeGrafter"/>
</dbReference>
<evidence type="ECO:0000256" key="5">
    <source>
        <dbReference type="RuleBase" id="RU004404"/>
    </source>
</evidence>
<keyword evidence="4 5" id="KW-0720">Serine protease</keyword>
<evidence type="ECO:0000256" key="6">
    <source>
        <dbReference type="SAM" id="SignalP"/>
    </source>
</evidence>
<dbReference type="Proteomes" id="UP000593892">
    <property type="component" value="Chromosome"/>
</dbReference>
<dbReference type="CDD" id="cd07560">
    <property type="entry name" value="Peptidase_S41_CPP"/>
    <property type="match status" value="1"/>
</dbReference>
<dbReference type="RefSeq" id="WP_194446937.1">
    <property type="nucleotide sequence ID" value="NZ_CP063849.1"/>
</dbReference>
<dbReference type="InterPro" id="IPR004447">
    <property type="entry name" value="Peptidase_S41A"/>
</dbReference>
<dbReference type="Gene3D" id="3.30.750.44">
    <property type="match status" value="1"/>
</dbReference>
<dbReference type="InterPro" id="IPR001478">
    <property type="entry name" value="PDZ"/>
</dbReference>
<name>A0A7S7SGW4_PALFE</name>
<dbReference type="PROSITE" id="PS51257">
    <property type="entry name" value="PROKAR_LIPOPROTEIN"/>
    <property type="match status" value="1"/>
</dbReference>
<dbReference type="GO" id="GO:0006508">
    <property type="term" value="P:proteolysis"/>
    <property type="evidence" value="ECO:0007669"/>
    <property type="project" value="UniProtKB-KW"/>
</dbReference>
<dbReference type="SUPFAM" id="SSF50156">
    <property type="entry name" value="PDZ domain-like"/>
    <property type="match status" value="1"/>
</dbReference>
<protein>
    <submittedName>
        <fullName evidence="8">PDZ domain-containing protein</fullName>
    </submittedName>
</protein>
<keyword evidence="9" id="KW-1185">Reference proteome</keyword>
<dbReference type="PANTHER" id="PTHR32060:SF30">
    <property type="entry name" value="CARBOXY-TERMINAL PROCESSING PROTEASE CTPA"/>
    <property type="match status" value="1"/>
</dbReference>
<dbReference type="FunFam" id="2.30.42.10:FF:000063">
    <property type="entry name" value="Peptidase, S41 family"/>
    <property type="match status" value="1"/>
</dbReference>
<organism evidence="8 9">
    <name type="scientific">Paludibaculum fermentans</name>
    <dbReference type="NCBI Taxonomy" id="1473598"/>
    <lineage>
        <taxon>Bacteria</taxon>
        <taxon>Pseudomonadati</taxon>
        <taxon>Acidobacteriota</taxon>
        <taxon>Terriglobia</taxon>
        <taxon>Bryobacterales</taxon>
        <taxon>Bryobacteraceae</taxon>
        <taxon>Paludibaculum</taxon>
    </lineage>
</organism>
<dbReference type="InterPro" id="IPR005151">
    <property type="entry name" value="Tail-specific_protease"/>
</dbReference>
<evidence type="ECO:0000256" key="2">
    <source>
        <dbReference type="ARBA" id="ARBA00022670"/>
    </source>
</evidence>
<keyword evidence="2 5" id="KW-0645">Protease</keyword>
<dbReference type="GO" id="GO:0007165">
    <property type="term" value="P:signal transduction"/>
    <property type="evidence" value="ECO:0007669"/>
    <property type="project" value="TreeGrafter"/>
</dbReference>
<dbReference type="EMBL" id="CP063849">
    <property type="protein sequence ID" value="QOY85267.1"/>
    <property type="molecule type" value="Genomic_DNA"/>
</dbReference>
<evidence type="ECO:0000313" key="8">
    <source>
        <dbReference type="EMBL" id="QOY85267.1"/>
    </source>
</evidence>
<dbReference type="CDD" id="cd06782">
    <property type="entry name" value="cpPDZ_CPP-like"/>
    <property type="match status" value="1"/>
</dbReference>
<dbReference type="Gene3D" id="3.90.226.10">
    <property type="entry name" value="2-enoyl-CoA Hydratase, Chain A, domain 1"/>
    <property type="match status" value="1"/>
</dbReference>
<proteinExistence type="inferred from homology"/>
<dbReference type="InterPro" id="IPR041489">
    <property type="entry name" value="PDZ_6"/>
</dbReference>
<dbReference type="NCBIfam" id="TIGR00225">
    <property type="entry name" value="prc"/>
    <property type="match status" value="1"/>
</dbReference>
<keyword evidence="3 5" id="KW-0378">Hydrolase</keyword>
<dbReference type="InterPro" id="IPR036034">
    <property type="entry name" value="PDZ_sf"/>
</dbReference>
<evidence type="ECO:0000313" key="9">
    <source>
        <dbReference type="Proteomes" id="UP000593892"/>
    </source>
</evidence>
<feature type="chain" id="PRO_5032720580" evidence="6">
    <location>
        <begin position="22"/>
        <end position="538"/>
    </location>
</feature>
<dbReference type="AlphaFoldDB" id="A0A7S7SGW4"/>
<dbReference type="Pfam" id="PF03572">
    <property type="entry name" value="Peptidase_S41"/>
    <property type="match status" value="1"/>
</dbReference>
<sequence>MRQFRAFVFSLLVIASCAIVAGNFGPGASALAESSAAPASADDELSAGLKTFTSIYRLVEENAADKVNPDKAIYKGAVPGMLRTLDPHSSFFDPRDFQQLREDQRGSYYGVGMTIQPKDSRIVVVAPFTGSPAYKAGIRPGDVIIEVNDKRTDGMNTSEVADLLKGPKGTKVQVLIAREGVDKPITFNLIRGEIPRFSVQNAFWLKPGIAYIDVESFNENTSKELEDAMHKLGEANVKGLVFDLRDNPGGLLNEGVAVAGHFLRKGQTVVSHRGRSSPERPYTASNGSSARDYPIVVMVNRYSASAAEIVAGALQDHDRAWIFGDNTFGKGLVQTVFPLSENTGLALTTAKYYTPSGRLIQRDYTSGSFYEYYFNRKDGAQKDTTDVKMTDAGRAVYGGNGITPDEKFVVKYNKFQIELARRSAFRDFLPKYFSSHSTTLAKDWTPDNAMLNEFHEYALKNNAQFTEAEWAENNDWIKTQLKREALITAVSLDESLRYAIETDPAVLKAMESLPKAKALLLDNSKKQMVQLDKRARRD</sequence>
<dbReference type="InterPro" id="IPR029045">
    <property type="entry name" value="ClpP/crotonase-like_dom_sf"/>
</dbReference>
<feature type="signal peptide" evidence="6">
    <location>
        <begin position="1"/>
        <end position="21"/>
    </location>
</feature>
<dbReference type="PROSITE" id="PS50106">
    <property type="entry name" value="PDZ"/>
    <property type="match status" value="1"/>
</dbReference>
<evidence type="ECO:0000256" key="4">
    <source>
        <dbReference type="ARBA" id="ARBA00022825"/>
    </source>
</evidence>